<name>A0A1X1T7D1_9MYCO</name>
<dbReference type="Proteomes" id="UP000193465">
    <property type="component" value="Unassembled WGS sequence"/>
</dbReference>
<dbReference type="Gene3D" id="2.30.110.10">
    <property type="entry name" value="Electron Transport, Fmn-binding Protein, Chain A"/>
    <property type="match status" value="1"/>
</dbReference>
<dbReference type="STRING" id="188915.AWC02_19065"/>
<dbReference type="SUPFAM" id="SSF50475">
    <property type="entry name" value="FMN-binding split barrel"/>
    <property type="match status" value="1"/>
</dbReference>
<evidence type="ECO:0000313" key="4">
    <source>
        <dbReference type="Proteomes" id="UP000193465"/>
    </source>
</evidence>
<dbReference type="GO" id="GO:0070967">
    <property type="term" value="F:coenzyme F420 binding"/>
    <property type="evidence" value="ECO:0007669"/>
    <property type="project" value="TreeGrafter"/>
</dbReference>
<dbReference type="EMBL" id="LQOT01000073">
    <property type="protein sequence ID" value="ORV40484.1"/>
    <property type="molecule type" value="Genomic_DNA"/>
</dbReference>
<dbReference type="InterPro" id="IPR004378">
    <property type="entry name" value="F420H2_quin_Rdtase"/>
</dbReference>
<dbReference type="GO" id="GO:0005886">
    <property type="term" value="C:plasma membrane"/>
    <property type="evidence" value="ECO:0007669"/>
    <property type="project" value="TreeGrafter"/>
</dbReference>
<evidence type="ECO:0000313" key="3">
    <source>
        <dbReference type="EMBL" id="ORV40484.1"/>
    </source>
</evidence>
<dbReference type="AlphaFoldDB" id="A0A1X1T7D1"/>
<comment type="caution">
    <text evidence="3">The sequence shown here is derived from an EMBL/GenBank/DDBJ whole genome shotgun (WGS) entry which is preliminary data.</text>
</comment>
<protein>
    <submittedName>
        <fullName evidence="3">Nitroreductase</fullName>
    </submittedName>
</protein>
<evidence type="ECO:0000256" key="1">
    <source>
        <dbReference type="ARBA" id="ARBA00008710"/>
    </source>
</evidence>
<dbReference type="PANTHER" id="PTHR39428">
    <property type="entry name" value="F420H(2)-DEPENDENT QUINONE REDUCTASE RV1261C"/>
    <property type="match status" value="1"/>
</dbReference>
<keyword evidence="4" id="KW-1185">Reference proteome</keyword>
<accession>A0A1X1T7D1</accession>
<reference evidence="3 4" key="1">
    <citation type="submission" date="2016-01" db="EMBL/GenBank/DDBJ databases">
        <title>The new phylogeny of the genus Mycobacterium.</title>
        <authorList>
            <person name="Tarcisio F."/>
            <person name="Conor M."/>
            <person name="Antonella G."/>
            <person name="Elisabetta G."/>
            <person name="Giulia F.S."/>
            <person name="Sara T."/>
            <person name="Anna F."/>
            <person name="Clotilde B."/>
            <person name="Roberto B."/>
            <person name="Veronica D.S."/>
            <person name="Fabio R."/>
            <person name="Monica P."/>
            <person name="Olivier J."/>
            <person name="Enrico T."/>
            <person name="Nicola S."/>
        </authorList>
    </citation>
    <scope>NUCLEOTIDE SEQUENCE [LARGE SCALE GENOMIC DNA]</scope>
    <source>
        <strain evidence="3 4">ATCC 27353</strain>
    </source>
</reference>
<organism evidence="3 4">
    <name type="scientific">Mycolicibacter engbaekii</name>
    <dbReference type="NCBI Taxonomy" id="188915"/>
    <lineage>
        <taxon>Bacteria</taxon>
        <taxon>Bacillati</taxon>
        <taxon>Actinomycetota</taxon>
        <taxon>Actinomycetes</taxon>
        <taxon>Mycobacteriales</taxon>
        <taxon>Mycobacteriaceae</taxon>
        <taxon>Mycolicibacter</taxon>
    </lineage>
</organism>
<dbReference type="InterPro" id="IPR012349">
    <property type="entry name" value="Split_barrel_FMN-bd"/>
</dbReference>
<proteinExistence type="inferred from homology"/>
<evidence type="ECO:0000256" key="2">
    <source>
        <dbReference type="ARBA" id="ARBA00049106"/>
    </source>
</evidence>
<comment type="similarity">
    <text evidence="1">Belongs to the F420H(2)-dependent quinone reductase family.</text>
</comment>
<gene>
    <name evidence="3" type="ORF">AWC02_19065</name>
</gene>
<sequence>MTRAVNGVLTRRIRRGGRLLGNTYGLVLTTVGRRTGTLRSTPVSYFPDGDGRWLIVASAAGAPKNPAWFFNLAAHPDKVQIELPDRTVAVRAEQLHGHQRDVAWQQISSTSKLFQRYAQKTDRELPVILLTEQRAAQES</sequence>
<comment type="catalytic activity">
    <reaction evidence="2">
        <text>oxidized coenzyme F420-(gamma-L-Glu)(n) + a quinol + H(+) = reduced coenzyme F420-(gamma-L-Glu)(n) + a quinone</text>
        <dbReference type="Rhea" id="RHEA:39663"/>
        <dbReference type="Rhea" id="RHEA-COMP:12939"/>
        <dbReference type="Rhea" id="RHEA-COMP:14378"/>
        <dbReference type="ChEBI" id="CHEBI:15378"/>
        <dbReference type="ChEBI" id="CHEBI:24646"/>
        <dbReference type="ChEBI" id="CHEBI:132124"/>
        <dbReference type="ChEBI" id="CHEBI:133980"/>
        <dbReference type="ChEBI" id="CHEBI:139511"/>
    </reaction>
</comment>
<dbReference type="GO" id="GO:0016491">
    <property type="term" value="F:oxidoreductase activity"/>
    <property type="evidence" value="ECO:0007669"/>
    <property type="project" value="InterPro"/>
</dbReference>
<dbReference type="PANTHER" id="PTHR39428:SF1">
    <property type="entry name" value="F420H(2)-DEPENDENT QUINONE REDUCTASE RV1261C"/>
    <property type="match status" value="1"/>
</dbReference>
<dbReference type="NCBIfam" id="TIGR00026">
    <property type="entry name" value="hi_GC_TIGR00026"/>
    <property type="match status" value="1"/>
</dbReference>
<dbReference type="Pfam" id="PF04075">
    <property type="entry name" value="F420H2_quin_red"/>
    <property type="match status" value="1"/>
</dbReference>